<evidence type="ECO:0000313" key="2">
    <source>
        <dbReference type="EMBL" id="CAK1546962.1"/>
    </source>
</evidence>
<dbReference type="Proteomes" id="UP001497472">
    <property type="component" value="Unassembled WGS sequence"/>
</dbReference>
<protein>
    <submittedName>
        <fullName evidence="2">Uncharacterized protein</fullName>
    </submittedName>
</protein>
<dbReference type="AlphaFoldDB" id="A0AAV1JDC9"/>
<evidence type="ECO:0000256" key="1">
    <source>
        <dbReference type="SAM" id="Coils"/>
    </source>
</evidence>
<organism evidence="2 3">
    <name type="scientific">Leptosia nina</name>
    <dbReference type="NCBI Taxonomy" id="320188"/>
    <lineage>
        <taxon>Eukaryota</taxon>
        <taxon>Metazoa</taxon>
        <taxon>Ecdysozoa</taxon>
        <taxon>Arthropoda</taxon>
        <taxon>Hexapoda</taxon>
        <taxon>Insecta</taxon>
        <taxon>Pterygota</taxon>
        <taxon>Neoptera</taxon>
        <taxon>Endopterygota</taxon>
        <taxon>Lepidoptera</taxon>
        <taxon>Glossata</taxon>
        <taxon>Ditrysia</taxon>
        <taxon>Papilionoidea</taxon>
        <taxon>Pieridae</taxon>
        <taxon>Pierinae</taxon>
        <taxon>Leptosia</taxon>
    </lineage>
</organism>
<feature type="coiled-coil region" evidence="1">
    <location>
        <begin position="75"/>
        <end position="102"/>
    </location>
</feature>
<gene>
    <name evidence="2" type="ORF">LNINA_LOCUS6469</name>
</gene>
<comment type="caution">
    <text evidence="2">The sequence shown here is derived from an EMBL/GenBank/DDBJ whole genome shotgun (WGS) entry which is preliminary data.</text>
</comment>
<keyword evidence="3" id="KW-1185">Reference proteome</keyword>
<dbReference type="EMBL" id="CAVLEF010000009">
    <property type="protein sequence ID" value="CAK1546962.1"/>
    <property type="molecule type" value="Genomic_DNA"/>
</dbReference>
<evidence type="ECO:0000313" key="3">
    <source>
        <dbReference type="Proteomes" id="UP001497472"/>
    </source>
</evidence>
<sequence length="206" mass="24175">MDISISSAIEKIKLQEQDTEAKLKEKRELESHIALLQRNIRDTHSQSDKFQQEEIVLNKQIQEHLPNLEVGKMRILALASQVEVIREELKELKEKVNQSIFDVWKLRSSFCDKIEKTSDDYDVWALLIKPVHTELKPRIVNTPEKKIYSNEGRLKCAIERREKAIAERNRIIAEPENGEEFVRIKNALRYSSEKLANMKNLEQNKL</sequence>
<feature type="coiled-coil region" evidence="1">
    <location>
        <begin position="9"/>
        <end position="46"/>
    </location>
</feature>
<name>A0AAV1JDC9_9NEOP</name>
<keyword evidence="1" id="KW-0175">Coiled coil</keyword>
<reference evidence="2 3" key="1">
    <citation type="submission" date="2023-11" db="EMBL/GenBank/DDBJ databases">
        <authorList>
            <person name="Okamura Y."/>
        </authorList>
    </citation>
    <scope>NUCLEOTIDE SEQUENCE [LARGE SCALE GENOMIC DNA]</scope>
</reference>
<proteinExistence type="predicted"/>
<accession>A0AAV1JDC9</accession>